<feature type="compositionally biased region" description="Polar residues" evidence="10">
    <location>
        <begin position="357"/>
        <end position="377"/>
    </location>
</feature>
<dbReference type="GO" id="GO:0005634">
    <property type="term" value="C:nucleus"/>
    <property type="evidence" value="ECO:0007669"/>
    <property type="project" value="UniProtKB-SubCell"/>
</dbReference>
<feature type="compositionally biased region" description="Polar residues" evidence="10">
    <location>
        <begin position="765"/>
        <end position="774"/>
    </location>
</feature>
<evidence type="ECO:0000256" key="9">
    <source>
        <dbReference type="PROSITE-ProRule" id="PRU00459"/>
    </source>
</evidence>
<dbReference type="SUPFAM" id="SSF63748">
    <property type="entry name" value="Tudor/PWWP/MBT"/>
    <property type="match status" value="3"/>
</dbReference>
<keyword evidence="8" id="KW-0539">Nucleus</keyword>
<protein>
    <submittedName>
        <fullName evidence="11">Lethal(3)malignant brain tumor-like protein 3</fullName>
    </submittedName>
</protein>
<gene>
    <name evidence="11" type="primary">L3MBTL3_2</name>
    <name evidence="11" type="ORF">CM83_83632</name>
</gene>
<dbReference type="GO" id="GO:0008270">
    <property type="term" value="F:zinc ion binding"/>
    <property type="evidence" value="ECO:0007669"/>
    <property type="project" value="UniProtKB-KW"/>
</dbReference>
<dbReference type="GO" id="GO:0042393">
    <property type="term" value="F:histone binding"/>
    <property type="evidence" value="ECO:0007669"/>
    <property type="project" value="TreeGrafter"/>
</dbReference>
<feature type="repeat" description="MBT" evidence="9">
    <location>
        <begin position="1071"/>
        <end position="1166"/>
    </location>
</feature>
<dbReference type="InterPro" id="IPR036060">
    <property type="entry name" value="Znf_C2H2C_sf"/>
</dbReference>
<comment type="subcellular location">
    <subcellularLocation>
        <location evidence="1">Nucleus</location>
    </subcellularLocation>
</comment>
<dbReference type="PANTHER" id="PTHR12247">
    <property type="entry name" value="POLYCOMB GROUP PROTEIN"/>
    <property type="match status" value="1"/>
</dbReference>
<evidence type="ECO:0000256" key="8">
    <source>
        <dbReference type="ARBA" id="ARBA00023242"/>
    </source>
</evidence>
<dbReference type="Gene3D" id="2.30.30.140">
    <property type="match status" value="3"/>
</dbReference>
<reference evidence="11" key="2">
    <citation type="submission" date="2014-07" db="EMBL/GenBank/DDBJ databases">
        <authorList>
            <person name="Hull J."/>
        </authorList>
    </citation>
    <scope>NUCLEOTIDE SEQUENCE</scope>
</reference>
<evidence type="ECO:0000256" key="5">
    <source>
        <dbReference type="ARBA" id="ARBA00022833"/>
    </source>
</evidence>
<evidence type="ECO:0000256" key="6">
    <source>
        <dbReference type="ARBA" id="ARBA00023015"/>
    </source>
</evidence>
<feature type="repeat" description="MBT" evidence="9">
    <location>
        <begin position="963"/>
        <end position="1063"/>
    </location>
</feature>
<keyword evidence="6" id="KW-0805">Transcription regulation</keyword>
<keyword evidence="2" id="KW-0479">Metal-binding</keyword>
<sequence length="1473" mass="161732">MNAFDSDDSVDTISSDSEDIIIESVITDPNDDLEQIPISKPDAKSSGPVYVQSRMSLTPSVTSTAKSGLPVNDVPKTAAKDVPSEAKVTTIITAPKTYASGIARPTVVGPASNGMVTSRKIVSPGSNVTYVTGVWQGDTRKIVLGPMKRGNPEIQGKRVILPGPGAPQTQPTVAPVSGTSTSASMNVIIPQGSKQISKGYIVSPNAVGGRGTVSILPRTSLIIDGSGGAGGQSKLVSANFIKPRDGRIITASSLRPVSVINSSGGRVISASNLPAGYNLIAVPNKPRPVLPVRAQTSIVTTSAERRVLIGNPSGPLKTLLQEVPKTITPEEKAPGKPQPAKLGKDEILRDIGQILTDLNNSNPTKEPTIAENENSPPAESPASCLSTEIPLSGNDPQPTISSLIGPLNRDSNTEVVKTNMVEEESKTSDSVIKNSQKLPESSGKPNKPVDVKECVIQKSQNLSESSGTPLKEMKECVGVVQKQETPNLKSPEDKPIPVEKALLEDAKKPDDIVTIIEDDNEEDPPEKQSALRKAKILSFPKPKNKNSLLNGSFPDVPLPISKLSQQVPERRKRKDNHKPAVVGEPPQKLPIRAHENIKPIPGAENQHPLRAIRWDGNGMGILPGSTLKLTCNEYGMIEVLEDLLASKIEYDKDSDGELRVKKRDPSEIYCCSICSCYGLLSEFFNENFCSIVCWESMNAQQEAIIRKMEDHPTPFIPDDTPVEGEPKKRKKQNQEGELEENLADEPPVKQKKFGGSFVDLDEDSNSGSQKSTDNASKAKGKAKTSSKQDKSEVSSKPFIKVKSMDSLTGSPISGRQLRARDNLVSSKKVSKYLVGQDLEGVISDDDDKLKGEQIDPFPWSSYLTLTESKPAWVKLFAGPYPVSPNLFKIGFKLEAIDPERQSLFCAATVSDVQGHRVKIHFDGYSNKYDFWTNIDSPNIFPCGFCERHQIPLQPPAGFKKNSFSWQTYHNARKSRPAPLSWFQSYRLNNTSTNMFRNGMKLEAVDRKNTQLICVSSVAGVIDNRILVHFDSWSDVYDYWVETSSPYIHPVGWCEERNRELTPPNGYNPSSFSWDSYLRITKSEAAPAAAFTLRPPKEFKKLSKLEAIDKRSPHILRVATVKEVLPYQIKLVFDGFPDHFGYWTDDDSPDIHPINWGLKTGHPVAGPPEIRQINLSRCPTPGCVGDGNYKGLMAEFHSTSEECPYTTEHLASESPLQDRLSPKTSQKKKPPALGQESNSDSEDDEKLWKFLDAAVARSCPKGRVAAGGALVKLPNVRPPHQTFKRTSDSSMPVTKIEDSMEDKKTLKKPLERRLSERNIKPSVSPRLRPQPIKTTTGVQAGSPMKGSNVLPDNSNKSLETSDKSKKSSQSKQDSDVFDRMRTKVSSDDRGQKRDVVLWNKLKCLEKIGELGPKFQETFDDLNINGGKLLMMNEIDLQYNGLLTVSESKTLFSLISELRKEASLGLDLWKKVDRV</sequence>
<dbReference type="EMBL" id="GBHO01016512">
    <property type="protein sequence ID" value="JAG27092.1"/>
    <property type="molecule type" value="Transcribed_RNA"/>
</dbReference>
<organism evidence="11">
    <name type="scientific">Lygus hesperus</name>
    <name type="common">Western plant bug</name>
    <dbReference type="NCBI Taxonomy" id="30085"/>
    <lineage>
        <taxon>Eukaryota</taxon>
        <taxon>Metazoa</taxon>
        <taxon>Ecdysozoa</taxon>
        <taxon>Arthropoda</taxon>
        <taxon>Hexapoda</taxon>
        <taxon>Insecta</taxon>
        <taxon>Pterygota</taxon>
        <taxon>Neoptera</taxon>
        <taxon>Paraneoptera</taxon>
        <taxon>Hemiptera</taxon>
        <taxon>Heteroptera</taxon>
        <taxon>Panheteroptera</taxon>
        <taxon>Cimicomorpha</taxon>
        <taxon>Miridae</taxon>
        <taxon>Mirini</taxon>
        <taxon>Lygus</taxon>
    </lineage>
</organism>
<evidence type="ECO:0000256" key="7">
    <source>
        <dbReference type="ARBA" id="ARBA00023163"/>
    </source>
</evidence>
<reference evidence="11" key="1">
    <citation type="journal article" date="2014" name="PLoS ONE">
        <title>Transcriptome-Based Identification of ABC Transporters in the Western Tarnished Plant Bug Lygus hesperus.</title>
        <authorList>
            <person name="Hull J.J."/>
            <person name="Chaney K."/>
            <person name="Geib S.M."/>
            <person name="Fabrick J.A."/>
            <person name="Brent C.S."/>
            <person name="Walsh D."/>
            <person name="Lavine L.C."/>
        </authorList>
    </citation>
    <scope>NUCLEOTIDE SEQUENCE</scope>
</reference>
<dbReference type="PROSITE" id="PS51079">
    <property type="entry name" value="MBT"/>
    <property type="match status" value="3"/>
</dbReference>
<dbReference type="Pfam" id="PF02820">
    <property type="entry name" value="MBT"/>
    <property type="match status" value="3"/>
</dbReference>
<keyword evidence="5" id="KW-0862">Zinc</keyword>
<feature type="region of interest" description="Disordered" evidence="10">
    <location>
        <begin position="25"/>
        <end position="47"/>
    </location>
</feature>
<feature type="region of interest" description="Disordered" evidence="10">
    <location>
        <begin position="564"/>
        <end position="585"/>
    </location>
</feature>
<keyword evidence="7" id="KW-0804">Transcription</keyword>
<feature type="compositionally biased region" description="Basic and acidic residues" evidence="10">
    <location>
        <begin position="1294"/>
        <end position="1318"/>
    </location>
</feature>
<dbReference type="GO" id="GO:0003682">
    <property type="term" value="F:chromatin binding"/>
    <property type="evidence" value="ECO:0007669"/>
    <property type="project" value="TreeGrafter"/>
</dbReference>
<name>A0A0A9Y241_LYGHE</name>
<feature type="region of interest" description="Disordered" evidence="10">
    <location>
        <begin position="420"/>
        <end position="449"/>
    </location>
</feature>
<dbReference type="InterPro" id="IPR050548">
    <property type="entry name" value="PcG_chromatin_remod_factors"/>
</dbReference>
<evidence type="ECO:0000313" key="11">
    <source>
        <dbReference type="EMBL" id="JAG27092.1"/>
    </source>
</evidence>
<feature type="region of interest" description="Disordered" evidence="10">
    <location>
        <begin position="1204"/>
        <end position="1243"/>
    </location>
</feature>
<evidence type="ECO:0000256" key="3">
    <source>
        <dbReference type="ARBA" id="ARBA00022737"/>
    </source>
</evidence>
<feature type="compositionally biased region" description="Polar residues" evidence="10">
    <location>
        <begin position="428"/>
        <end position="439"/>
    </location>
</feature>
<dbReference type="PROSITE" id="PS51802">
    <property type="entry name" value="ZF_CCHHC"/>
    <property type="match status" value="1"/>
</dbReference>
<evidence type="ECO:0000256" key="10">
    <source>
        <dbReference type="SAM" id="MobiDB-lite"/>
    </source>
</evidence>
<dbReference type="SMART" id="SM00561">
    <property type="entry name" value="MBT"/>
    <property type="match status" value="3"/>
</dbReference>
<feature type="region of interest" description="Disordered" evidence="10">
    <location>
        <begin position="711"/>
        <end position="798"/>
    </location>
</feature>
<dbReference type="InterPro" id="IPR004092">
    <property type="entry name" value="Mbt"/>
</dbReference>
<feature type="compositionally biased region" description="Basic and acidic residues" evidence="10">
    <location>
        <begin position="1371"/>
        <end position="1388"/>
    </location>
</feature>
<evidence type="ECO:0000256" key="2">
    <source>
        <dbReference type="ARBA" id="ARBA00022723"/>
    </source>
</evidence>
<dbReference type="PANTHER" id="PTHR12247:SF131">
    <property type="entry name" value="LD05287P"/>
    <property type="match status" value="1"/>
</dbReference>
<accession>A0A0A9Y241</accession>
<feature type="repeat" description="MBT" evidence="9">
    <location>
        <begin position="857"/>
        <end position="955"/>
    </location>
</feature>
<keyword evidence="4" id="KW-0863">Zinc-finger</keyword>
<dbReference type="GO" id="GO:0045892">
    <property type="term" value="P:negative regulation of DNA-templated transcription"/>
    <property type="evidence" value="ECO:0007669"/>
    <property type="project" value="TreeGrafter"/>
</dbReference>
<feature type="region of interest" description="Disordered" evidence="10">
    <location>
        <begin position="357"/>
        <end position="386"/>
    </location>
</feature>
<dbReference type="SUPFAM" id="SSF103637">
    <property type="entry name" value="CCHHC domain"/>
    <property type="match status" value="1"/>
</dbReference>
<feature type="region of interest" description="Disordered" evidence="10">
    <location>
        <begin position="1275"/>
        <end position="1388"/>
    </location>
</feature>
<proteinExistence type="predicted"/>
<dbReference type="InterPro" id="IPR002515">
    <property type="entry name" value="Znf_C2H2C"/>
</dbReference>
<evidence type="ECO:0000256" key="4">
    <source>
        <dbReference type="ARBA" id="ARBA00022771"/>
    </source>
</evidence>
<evidence type="ECO:0000256" key="1">
    <source>
        <dbReference type="ARBA" id="ARBA00004123"/>
    </source>
</evidence>
<dbReference type="CDD" id="cd20102">
    <property type="entry name" value="MBT_L3MBTL1-like_rpt2"/>
    <property type="match status" value="1"/>
</dbReference>
<keyword evidence="3" id="KW-0677">Repeat</keyword>